<feature type="compositionally biased region" description="Low complexity" evidence="2">
    <location>
        <begin position="745"/>
        <end position="762"/>
    </location>
</feature>
<feature type="compositionally biased region" description="Low complexity" evidence="2">
    <location>
        <begin position="68"/>
        <end position="90"/>
    </location>
</feature>
<feature type="compositionally biased region" description="Low complexity" evidence="2">
    <location>
        <begin position="135"/>
        <end position="163"/>
    </location>
</feature>
<dbReference type="AlphaFoldDB" id="A0A9P7YMJ3"/>
<feature type="compositionally biased region" description="Polar residues" evidence="2">
    <location>
        <begin position="691"/>
        <end position="721"/>
    </location>
</feature>
<keyword evidence="1" id="KW-0479">Metal-binding</keyword>
<feature type="compositionally biased region" description="Basic and acidic residues" evidence="2">
    <location>
        <begin position="509"/>
        <end position="519"/>
    </location>
</feature>
<evidence type="ECO:0000256" key="1">
    <source>
        <dbReference type="PROSITE-ProRule" id="PRU00047"/>
    </source>
</evidence>
<dbReference type="EMBL" id="MU251421">
    <property type="protein sequence ID" value="KAG9235820.1"/>
    <property type="molecule type" value="Genomic_DNA"/>
</dbReference>
<organism evidence="4 5">
    <name type="scientific">Amylocarpus encephaloides</name>
    <dbReference type="NCBI Taxonomy" id="45428"/>
    <lineage>
        <taxon>Eukaryota</taxon>
        <taxon>Fungi</taxon>
        <taxon>Dikarya</taxon>
        <taxon>Ascomycota</taxon>
        <taxon>Pezizomycotina</taxon>
        <taxon>Leotiomycetes</taxon>
        <taxon>Helotiales</taxon>
        <taxon>Helotiales incertae sedis</taxon>
        <taxon>Amylocarpus</taxon>
    </lineage>
</organism>
<feature type="compositionally biased region" description="Low complexity" evidence="2">
    <location>
        <begin position="772"/>
        <end position="784"/>
    </location>
</feature>
<dbReference type="Proteomes" id="UP000824998">
    <property type="component" value="Unassembled WGS sequence"/>
</dbReference>
<dbReference type="GO" id="GO:0003676">
    <property type="term" value="F:nucleic acid binding"/>
    <property type="evidence" value="ECO:0007669"/>
    <property type="project" value="InterPro"/>
</dbReference>
<protein>
    <recommendedName>
        <fullName evidence="3">CCHC-type domain-containing protein</fullName>
    </recommendedName>
</protein>
<dbReference type="SUPFAM" id="SSF57756">
    <property type="entry name" value="Retrovirus zinc finger-like domains"/>
    <property type="match status" value="1"/>
</dbReference>
<evidence type="ECO:0000256" key="2">
    <source>
        <dbReference type="SAM" id="MobiDB-lite"/>
    </source>
</evidence>
<feature type="region of interest" description="Disordered" evidence="2">
    <location>
        <begin position="480"/>
        <end position="597"/>
    </location>
</feature>
<proteinExistence type="predicted"/>
<feature type="compositionally biased region" description="Pro residues" evidence="2">
    <location>
        <begin position="50"/>
        <end position="67"/>
    </location>
</feature>
<feature type="region of interest" description="Disordered" evidence="2">
    <location>
        <begin position="184"/>
        <end position="351"/>
    </location>
</feature>
<feature type="region of interest" description="Disordered" evidence="2">
    <location>
        <begin position="50"/>
        <end position="163"/>
    </location>
</feature>
<dbReference type="OrthoDB" id="3550095at2759"/>
<evidence type="ECO:0000259" key="3">
    <source>
        <dbReference type="PROSITE" id="PS50158"/>
    </source>
</evidence>
<feature type="domain" description="CCHC-type" evidence="3">
    <location>
        <begin position="25"/>
        <end position="40"/>
    </location>
</feature>
<dbReference type="InterPro" id="IPR036875">
    <property type="entry name" value="Znf_CCHC_sf"/>
</dbReference>
<feature type="compositionally biased region" description="Polar residues" evidence="2">
    <location>
        <begin position="669"/>
        <end position="681"/>
    </location>
</feature>
<feature type="compositionally biased region" description="Polar residues" evidence="2">
    <location>
        <begin position="301"/>
        <end position="323"/>
    </location>
</feature>
<dbReference type="PROSITE" id="PS50158">
    <property type="entry name" value="ZF_CCHC"/>
    <property type="match status" value="1"/>
</dbReference>
<reference evidence="4" key="1">
    <citation type="journal article" date="2021" name="IMA Fungus">
        <title>Genomic characterization of three marine fungi, including Emericellopsis atlantica sp. nov. with signatures of a generalist lifestyle and marine biomass degradation.</title>
        <authorList>
            <person name="Hagestad O.C."/>
            <person name="Hou L."/>
            <person name="Andersen J.H."/>
            <person name="Hansen E.H."/>
            <person name="Altermark B."/>
            <person name="Li C."/>
            <person name="Kuhnert E."/>
            <person name="Cox R.J."/>
            <person name="Crous P.W."/>
            <person name="Spatafora J.W."/>
            <person name="Lail K."/>
            <person name="Amirebrahimi M."/>
            <person name="Lipzen A."/>
            <person name="Pangilinan J."/>
            <person name="Andreopoulos W."/>
            <person name="Hayes R.D."/>
            <person name="Ng V."/>
            <person name="Grigoriev I.V."/>
            <person name="Jackson S.A."/>
            <person name="Sutton T.D.S."/>
            <person name="Dobson A.D.W."/>
            <person name="Rama T."/>
        </authorList>
    </citation>
    <scope>NUCLEOTIDE SEQUENCE</scope>
    <source>
        <strain evidence="4">TRa018bII</strain>
    </source>
</reference>
<keyword evidence="1" id="KW-0862">Zinc</keyword>
<gene>
    <name evidence="4" type="ORF">BJ875DRAFT_255774</name>
</gene>
<keyword evidence="5" id="KW-1185">Reference proteome</keyword>
<sequence>MSGSWNQGYQSAYAPVNYSGRSPICFNCGLEGHYLISCPRPRRTSGIVTAPPPNAYQQHPPPAPLPQEFPQQTAPVQMPNQQYPQGQQYGTPSMQPQYGYDQQPLQQAYNQGPPIPTYVNVPYQGSHNNQYPYNSGYSQYDPQSSSPQQYGAPQYGAAQQPAQYDAQQYGPPYSVLSYQAPTPMYQPAQSTSGYNLNYAPPPNNFQGPPQQQWNNMPPPPVTRSAPPYRCQQGSYFDSSSPSGTHGFQGQQPQQAYPCNEFHAQSRSRSNQSTPQPSIASNIPSQQPTPNRVHAVPATSRPKATTSHGASTPFPQSETTTTGAQKEAISKSAANRNRRAPPLLKDSDDQENLTEDQQFEWDMAWIFMSVPPKETVQLSQPLQLDFATPPVPVQGKPFTRSTSRYARKDNELEFVKHVQKSPHWALFKDDPAFTPIDIYAELISVDRIIHWTMERHGLIEPTDTPSLTRKRTRLENIQEVVDDEHQDKTTRVKVETATEPKSDVPPSKRQKSEQEKENSIEKPGTPVITTPVYTARDGTPCLPTDDEAWMPQPGEGAASAPSPDDPMEDLLASLGVTGAPKPVVEEPLPPYNPPQEDTVLDIVQAPSELPENKPPVHVPPVNTQQKILSNIANTYTNGQIHQGSHVATPHPSMPNSQNKPPQFCPPANRPYQNGQQLQSQQAPIHPTYHNGVPQNATYGNPQYGVPNQQPYGNGINSQQGPNPSYAPPVDGVYYNGAPAPRSYSIPQNQHPPYGPGPQQNNNYDAPHPYNQPVNYNNDLSNNYVNGANGEAPYQQTPNQPQYRLTSPQKALFCQDSEYGSAGASLSNSASQQNFPQQASDSQQMPPPTGKQPRHDTLNGTSNSATIPAPYGNHDPTNNKCDSKKTVRSNSMDDGQDGSPLSPMSQEILGKLSQPTRKSSSGSRKRPAPVIDEAYRYKTLYALRLKNCSASFEGPLLTSSIAGVGDVSVILP</sequence>
<feature type="region of interest" description="Disordered" evidence="2">
    <location>
        <begin position="634"/>
        <end position="905"/>
    </location>
</feature>
<dbReference type="InterPro" id="IPR001878">
    <property type="entry name" value="Znf_CCHC"/>
</dbReference>
<dbReference type="GO" id="GO:0008270">
    <property type="term" value="F:zinc ion binding"/>
    <property type="evidence" value="ECO:0007669"/>
    <property type="project" value="UniProtKB-KW"/>
</dbReference>
<evidence type="ECO:0000313" key="4">
    <source>
        <dbReference type="EMBL" id="KAG9235820.1"/>
    </source>
</evidence>
<feature type="compositionally biased region" description="Polar residues" evidence="2">
    <location>
        <begin position="792"/>
        <end position="807"/>
    </location>
</feature>
<evidence type="ECO:0000313" key="5">
    <source>
        <dbReference type="Proteomes" id="UP000824998"/>
    </source>
</evidence>
<feature type="compositionally biased region" description="Low complexity" evidence="2">
    <location>
        <begin position="818"/>
        <end position="832"/>
    </location>
</feature>
<name>A0A9P7YMJ3_9HELO</name>
<accession>A0A9P7YMJ3</accession>
<comment type="caution">
    <text evidence="4">The sequence shown here is derived from an EMBL/GenBank/DDBJ whole genome shotgun (WGS) entry which is preliminary data.</text>
</comment>
<feature type="compositionally biased region" description="Low complexity" evidence="2">
    <location>
        <begin position="204"/>
        <end position="215"/>
    </location>
</feature>
<feature type="compositionally biased region" description="Polar residues" evidence="2">
    <location>
        <begin position="231"/>
        <end position="289"/>
    </location>
</feature>
<feature type="compositionally biased region" description="Polar residues" evidence="2">
    <location>
        <begin position="123"/>
        <end position="133"/>
    </location>
</feature>
<feature type="compositionally biased region" description="Basic and acidic residues" evidence="2">
    <location>
        <begin position="482"/>
        <end position="501"/>
    </location>
</feature>
<keyword evidence="1" id="KW-0863">Zinc-finger</keyword>
<feature type="compositionally biased region" description="Polar residues" evidence="2">
    <location>
        <begin position="833"/>
        <end position="842"/>
    </location>
</feature>